<dbReference type="eggNOG" id="COG0142">
    <property type="taxonomic scope" value="Bacteria"/>
</dbReference>
<dbReference type="PANTHER" id="PTHR43281:SF1">
    <property type="entry name" value="FARNESYL DIPHOSPHATE SYNTHASE"/>
    <property type="match status" value="1"/>
</dbReference>
<sequence length="305" mass="33134">MSPCCHKNSEKIYLEEFQQAALQHIEACLEKLFPESHMPYQSLFDAARYSLLGGGKRIRPLLSLAVIQALTGTFTQAIQPACALELIHTYSLVHDDLPSMDNDDFRRGKPSLHKVFPEGHAILTGDFLLTYAFEVLCSSPGLTAQQIVELVALLAKSAGGHGMIAGQIMDISAVNQTLTLDNLQHIHQTKTGALITCAVEFGAIVSGCAPVERALLQQFGNEIGLAFQIIDDVLDITSSHAKHGDSVASDLKNNKTTYATLLGVEKAQLLAQKHVQTALAKLEKLPLKTDLLNQLVAKVCPHIHV</sequence>
<dbReference type="HOGENOM" id="CLU_014015_0_0_0"/>
<evidence type="ECO:0000313" key="9">
    <source>
        <dbReference type="Proteomes" id="UP000000495"/>
    </source>
</evidence>
<gene>
    <name evidence="8" type="primary">gGPS1</name>
    <name evidence="8" type="ordered locus">PUV_19280</name>
</gene>
<proteinExistence type="inferred from homology"/>
<dbReference type="GO" id="GO:0004337">
    <property type="term" value="F:(2E,6E)-farnesyl diphosphate synthase activity"/>
    <property type="evidence" value="ECO:0007669"/>
    <property type="project" value="UniProtKB-EC"/>
</dbReference>
<dbReference type="SFLD" id="SFLDG01017">
    <property type="entry name" value="Polyprenyl_Transferase_Like"/>
    <property type="match status" value="1"/>
</dbReference>
<protein>
    <submittedName>
        <fullName evidence="8">Geranylgeranyl pyrophosphate synthase,chloroplastic</fullName>
        <ecNumber evidence="8">2.5.1.1</ecNumber>
        <ecNumber evidence="8">2.5.1.10</ecNumber>
        <ecNumber evidence="8">2.5.1.29</ecNumber>
    </submittedName>
</protein>
<dbReference type="PANTHER" id="PTHR43281">
    <property type="entry name" value="FARNESYL DIPHOSPHATE SYNTHASE"/>
    <property type="match status" value="1"/>
</dbReference>
<dbReference type="GO" id="GO:0046872">
    <property type="term" value="F:metal ion binding"/>
    <property type="evidence" value="ECO:0007669"/>
    <property type="project" value="UniProtKB-KW"/>
</dbReference>
<dbReference type="InterPro" id="IPR000092">
    <property type="entry name" value="Polyprenyl_synt"/>
</dbReference>
<dbReference type="InterPro" id="IPR008949">
    <property type="entry name" value="Isoprenoid_synthase_dom_sf"/>
</dbReference>
<dbReference type="GO" id="GO:0004311">
    <property type="term" value="F:geranylgeranyl diphosphate synthase activity"/>
    <property type="evidence" value="ECO:0007669"/>
    <property type="project" value="UniProtKB-EC"/>
</dbReference>
<reference evidence="8 9" key="2">
    <citation type="journal article" date="2011" name="Mol. Biol. Evol.">
        <title>Unity in variety--the pan-genome of the Chlamydiae.</title>
        <authorList>
            <person name="Collingro A."/>
            <person name="Tischler P."/>
            <person name="Weinmaier T."/>
            <person name="Penz T."/>
            <person name="Heinz E."/>
            <person name="Brunham R.C."/>
            <person name="Read T.D."/>
            <person name="Bavoil P.M."/>
            <person name="Sachse K."/>
            <person name="Kahane S."/>
            <person name="Friedman M.G."/>
            <person name="Rattei T."/>
            <person name="Myers G.S."/>
            <person name="Horn M."/>
        </authorList>
    </citation>
    <scope>NUCLEOTIDE SEQUENCE [LARGE SCALE GENOMIC DNA]</scope>
    <source>
        <strain evidence="9">UV7</strain>
    </source>
</reference>
<dbReference type="OrthoDB" id="9805316at2"/>
<dbReference type="Gene3D" id="1.10.600.10">
    <property type="entry name" value="Farnesyl Diphosphate Synthase"/>
    <property type="match status" value="1"/>
</dbReference>
<keyword evidence="3 7" id="KW-0808">Transferase</keyword>
<dbReference type="CDD" id="cd00685">
    <property type="entry name" value="Trans_IPPS_HT"/>
    <property type="match status" value="1"/>
</dbReference>
<comment type="similarity">
    <text evidence="2 7">Belongs to the FPP/GGPP synthase family.</text>
</comment>
<evidence type="ECO:0000256" key="3">
    <source>
        <dbReference type="ARBA" id="ARBA00022679"/>
    </source>
</evidence>
<dbReference type="Proteomes" id="UP000000495">
    <property type="component" value="Chromosome"/>
</dbReference>
<evidence type="ECO:0000256" key="5">
    <source>
        <dbReference type="ARBA" id="ARBA00022842"/>
    </source>
</evidence>
<dbReference type="NCBIfam" id="NF045485">
    <property type="entry name" value="FPPsyn"/>
    <property type="match status" value="1"/>
</dbReference>
<comment type="cofactor">
    <cofactor evidence="1">
        <name>Mg(2+)</name>
        <dbReference type="ChEBI" id="CHEBI:18420"/>
    </cofactor>
</comment>
<evidence type="ECO:0000256" key="4">
    <source>
        <dbReference type="ARBA" id="ARBA00022723"/>
    </source>
</evidence>
<dbReference type="AlphaFoldDB" id="F8L0W9"/>
<organism evidence="8 9">
    <name type="scientific">Parachlamydia acanthamoebae (strain UV7)</name>
    <dbReference type="NCBI Taxonomy" id="765952"/>
    <lineage>
        <taxon>Bacteria</taxon>
        <taxon>Pseudomonadati</taxon>
        <taxon>Chlamydiota</taxon>
        <taxon>Chlamydiia</taxon>
        <taxon>Parachlamydiales</taxon>
        <taxon>Parachlamydiaceae</taxon>
        <taxon>Parachlamydia</taxon>
    </lineage>
</organism>
<dbReference type="SFLD" id="SFLDS00005">
    <property type="entry name" value="Isoprenoid_Synthase_Type_I"/>
    <property type="match status" value="1"/>
</dbReference>
<evidence type="ECO:0000256" key="1">
    <source>
        <dbReference type="ARBA" id="ARBA00001946"/>
    </source>
</evidence>
<dbReference type="PROSITE" id="PS00723">
    <property type="entry name" value="POLYPRENYL_SYNTHASE_1"/>
    <property type="match status" value="1"/>
</dbReference>
<dbReference type="InterPro" id="IPR033749">
    <property type="entry name" value="Polyprenyl_synt_CS"/>
</dbReference>
<dbReference type="PROSITE" id="PS00444">
    <property type="entry name" value="POLYPRENYL_SYNTHASE_2"/>
    <property type="match status" value="1"/>
</dbReference>
<dbReference type="STRING" id="765952.PUV_19280"/>
<dbReference type="FunFam" id="1.10.600.10:FF:000001">
    <property type="entry name" value="Geranylgeranyl diphosphate synthase"/>
    <property type="match status" value="1"/>
</dbReference>
<keyword evidence="6" id="KW-0414">Isoprene biosynthesis</keyword>
<evidence type="ECO:0000313" key="8">
    <source>
        <dbReference type="EMBL" id="CCB86878.1"/>
    </source>
</evidence>
<dbReference type="SUPFAM" id="SSF48576">
    <property type="entry name" value="Terpenoid synthases"/>
    <property type="match status" value="1"/>
</dbReference>
<accession>F8L0W9</accession>
<dbReference type="EC" id="2.5.1.10" evidence="8"/>
<keyword evidence="9" id="KW-1185">Reference proteome</keyword>
<dbReference type="EC" id="2.5.1.1" evidence="8"/>
<dbReference type="GO" id="GO:0016114">
    <property type="term" value="P:terpenoid biosynthetic process"/>
    <property type="evidence" value="ECO:0007669"/>
    <property type="project" value="UniProtKB-ARBA"/>
</dbReference>
<keyword evidence="4" id="KW-0479">Metal-binding</keyword>
<keyword evidence="5" id="KW-0460">Magnesium</keyword>
<evidence type="ECO:0000256" key="2">
    <source>
        <dbReference type="ARBA" id="ARBA00006706"/>
    </source>
</evidence>
<name>F8L0W9_PARAV</name>
<dbReference type="InterPro" id="IPR053378">
    <property type="entry name" value="Prenyl_diphosphate_synthase"/>
</dbReference>
<dbReference type="KEGG" id="puv:PUV_19280"/>
<dbReference type="GO" id="GO:0005737">
    <property type="term" value="C:cytoplasm"/>
    <property type="evidence" value="ECO:0007669"/>
    <property type="project" value="UniProtKB-ARBA"/>
</dbReference>
<dbReference type="EMBL" id="FR872580">
    <property type="protein sequence ID" value="CCB86878.1"/>
    <property type="molecule type" value="Genomic_DNA"/>
</dbReference>
<evidence type="ECO:0000256" key="6">
    <source>
        <dbReference type="ARBA" id="ARBA00023229"/>
    </source>
</evidence>
<dbReference type="EC" id="2.5.1.29" evidence="8"/>
<evidence type="ECO:0000256" key="7">
    <source>
        <dbReference type="RuleBase" id="RU004466"/>
    </source>
</evidence>
<dbReference type="GO" id="GO:0004161">
    <property type="term" value="F:dimethylallyltranstransferase activity"/>
    <property type="evidence" value="ECO:0007669"/>
    <property type="project" value="UniProtKB-EC"/>
</dbReference>
<reference key="1">
    <citation type="journal article" date="2011" name="Mol. Biol. Evol.">
        <title>Unity in variety -- the pan-genome of the Chlamydiae.</title>
        <authorList>
            <person name="Collingro A."/>
            <person name="Tischler P."/>
            <person name="Weinmaier T."/>
            <person name="Penz T."/>
            <person name="Heinz E."/>
            <person name="Brunham R.C."/>
            <person name="Read T.D."/>
            <person name="Bavoil P.M."/>
            <person name="Sachse K."/>
            <person name="Kahane S."/>
            <person name="Friedman M.G."/>
            <person name="Rattei T."/>
            <person name="Myers G.S.A."/>
            <person name="Horn M."/>
        </authorList>
    </citation>
    <scope>NUCLEOTIDE SEQUENCE</scope>
    <source>
        <strain>UV7</strain>
    </source>
</reference>
<dbReference type="Pfam" id="PF00348">
    <property type="entry name" value="polyprenyl_synt"/>
    <property type="match status" value="1"/>
</dbReference>